<dbReference type="EMBL" id="JBHUFV010000047">
    <property type="protein sequence ID" value="MFD1936075.1"/>
    <property type="molecule type" value="Genomic_DNA"/>
</dbReference>
<evidence type="ECO:0000256" key="6">
    <source>
        <dbReference type="ARBA" id="ARBA00023136"/>
    </source>
</evidence>
<dbReference type="PANTHER" id="PTHR48090">
    <property type="entry name" value="UNDECAPRENYL-PHOSPHATE 4-DEOXY-4-FORMAMIDO-L-ARABINOSE TRANSFERASE-RELATED"/>
    <property type="match status" value="1"/>
</dbReference>
<dbReference type="Pfam" id="PF03706">
    <property type="entry name" value="LPG_synthase_TM"/>
    <property type="match status" value="1"/>
</dbReference>
<evidence type="ECO:0000256" key="7">
    <source>
        <dbReference type="SAM" id="MobiDB-lite"/>
    </source>
</evidence>
<feature type="transmembrane region" description="Helical" evidence="8">
    <location>
        <begin position="198"/>
        <end position="220"/>
    </location>
</feature>
<keyword evidence="3" id="KW-1003">Cell membrane</keyword>
<evidence type="ECO:0000256" key="2">
    <source>
        <dbReference type="ARBA" id="ARBA00006739"/>
    </source>
</evidence>
<sequence>MRHVMFKALRRAVGVVVLGVSVWYLAGVVSGPSLAAAARALLADPLGLSFAILLYGAAFALRSWAWTRVLRGLPFWHSWAAIHVSLLGNHVLPFRLGEALRVTSVLRRTGLAPAKVIASAVGARSADLLAVVLLALAAAPALVSSLAGWWVWPVAAVLASAAVAGFVITARHRGSPQGSAAPPGPSQRDSRGGRGRPWLRALAVFGCAALAWVLEAAIVYEVARLAGADLTAADAAAVTAVTIAAQTVAITPGGFGSYEAAATAAMVALGVPGGTAFAVALLTHAVKTAYSLAVGGVALMAPAPGHFGRLRLPRHLPPRPAPRAVPESAPVVAFIPVFNEEATIGEVVRRLPTRVAGRRIVTLVIDDGSTDASAARAKEAGARVLPQPRNLGLGAAVRRGLAEAARLEPAAAVYLDADLEYFPEDLESLAAPILNGEADYVVGSRFAGTIERMLPHRRFGNRLLTVWMRRLTRRRDLTDGQSGYRAFSLAALESAEVIHDYNYAQVLTLDLLAKGFVYREVPIRYAFRQSGESFVKLGKYLRKVIPAVHRELNT</sequence>
<feature type="region of interest" description="Disordered" evidence="7">
    <location>
        <begin position="173"/>
        <end position="193"/>
    </location>
</feature>
<dbReference type="InterPro" id="IPR029044">
    <property type="entry name" value="Nucleotide-diphossugar_trans"/>
</dbReference>
<comment type="similarity">
    <text evidence="2">Belongs to the glycosyltransferase 2 family.</text>
</comment>
<organism evidence="10 11">
    <name type="scientific">Nonomuraea mangrovi</name>
    <dbReference type="NCBI Taxonomy" id="2316207"/>
    <lineage>
        <taxon>Bacteria</taxon>
        <taxon>Bacillati</taxon>
        <taxon>Actinomycetota</taxon>
        <taxon>Actinomycetes</taxon>
        <taxon>Streptosporangiales</taxon>
        <taxon>Streptosporangiaceae</taxon>
        <taxon>Nonomuraea</taxon>
    </lineage>
</organism>
<dbReference type="PANTHER" id="PTHR48090:SF7">
    <property type="entry name" value="RFBJ PROTEIN"/>
    <property type="match status" value="1"/>
</dbReference>
<dbReference type="SUPFAM" id="SSF53448">
    <property type="entry name" value="Nucleotide-diphospho-sugar transferases"/>
    <property type="match status" value="1"/>
</dbReference>
<protein>
    <submittedName>
        <fullName evidence="10">Lysylphosphatidylglycerol synthase domain-containing protein</fullName>
    </submittedName>
</protein>
<dbReference type="InterPro" id="IPR050256">
    <property type="entry name" value="Glycosyltransferase_2"/>
</dbReference>
<feature type="transmembrane region" description="Helical" evidence="8">
    <location>
        <begin position="262"/>
        <end position="282"/>
    </location>
</feature>
<feature type="transmembrane region" description="Helical" evidence="8">
    <location>
        <begin position="45"/>
        <end position="65"/>
    </location>
</feature>
<feature type="transmembrane region" description="Helical" evidence="8">
    <location>
        <begin position="232"/>
        <end position="250"/>
    </location>
</feature>
<evidence type="ECO:0000313" key="11">
    <source>
        <dbReference type="Proteomes" id="UP001597368"/>
    </source>
</evidence>
<dbReference type="Gene3D" id="3.90.550.10">
    <property type="entry name" value="Spore Coat Polysaccharide Biosynthesis Protein SpsA, Chain A"/>
    <property type="match status" value="1"/>
</dbReference>
<dbReference type="RefSeq" id="WP_379576171.1">
    <property type="nucleotide sequence ID" value="NZ_JBHUFV010000047.1"/>
</dbReference>
<keyword evidence="5 8" id="KW-1133">Transmembrane helix</keyword>
<dbReference type="InterPro" id="IPR001173">
    <property type="entry name" value="Glyco_trans_2-like"/>
</dbReference>
<evidence type="ECO:0000259" key="9">
    <source>
        <dbReference type="Pfam" id="PF00535"/>
    </source>
</evidence>
<evidence type="ECO:0000256" key="8">
    <source>
        <dbReference type="SAM" id="Phobius"/>
    </source>
</evidence>
<dbReference type="Pfam" id="PF00535">
    <property type="entry name" value="Glycos_transf_2"/>
    <property type="match status" value="1"/>
</dbReference>
<evidence type="ECO:0000256" key="3">
    <source>
        <dbReference type="ARBA" id="ARBA00022475"/>
    </source>
</evidence>
<evidence type="ECO:0000313" key="10">
    <source>
        <dbReference type="EMBL" id="MFD1936075.1"/>
    </source>
</evidence>
<accession>A0ABW4T4Q3</accession>
<evidence type="ECO:0000256" key="1">
    <source>
        <dbReference type="ARBA" id="ARBA00004651"/>
    </source>
</evidence>
<proteinExistence type="inferred from homology"/>
<name>A0ABW4T4Q3_9ACTN</name>
<dbReference type="Proteomes" id="UP001597368">
    <property type="component" value="Unassembled WGS sequence"/>
</dbReference>
<feature type="domain" description="Glycosyltransferase 2-like" evidence="9">
    <location>
        <begin position="334"/>
        <end position="482"/>
    </location>
</feature>
<dbReference type="CDD" id="cd04179">
    <property type="entry name" value="DPM_DPG-synthase_like"/>
    <property type="match status" value="1"/>
</dbReference>
<feature type="transmembrane region" description="Helical" evidence="8">
    <location>
        <begin position="125"/>
        <end position="143"/>
    </location>
</feature>
<evidence type="ECO:0000256" key="4">
    <source>
        <dbReference type="ARBA" id="ARBA00022692"/>
    </source>
</evidence>
<feature type="transmembrane region" description="Helical" evidence="8">
    <location>
        <begin position="149"/>
        <end position="170"/>
    </location>
</feature>
<comment type="caution">
    <text evidence="10">The sequence shown here is derived from an EMBL/GenBank/DDBJ whole genome shotgun (WGS) entry which is preliminary data.</text>
</comment>
<keyword evidence="11" id="KW-1185">Reference proteome</keyword>
<dbReference type="InterPro" id="IPR022791">
    <property type="entry name" value="L-PG_synthase/AglD"/>
</dbReference>
<keyword evidence="6 8" id="KW-0472">Membrane</keyword>
<gene>
    <name evidence="10" type="ORF">ACFSKW_31860</name>
</gene>
<comment type="subcellular location">
    <subcellularLocation>
        <location evidence="1">Cell membrane</location>
        <topology evidence="1">Multi-pass membrane protein</topology>
    </subcellularLocation>
</comment>
<reference evidence="11" key="1">
    <citation type="journal article" date="2019" name="Int. J. Syst. Evol. Microbiol.">
        <title>The Global Catalogue of Microorganisms (GCM) 10K type strain sequencing project: providing services to taxonomists for standard genome sequencing and annotation.</title>
        <authorList>
            <consortium name="The Broad Institute Genomics Platform"/>
            <consortium name="The Broad Institute Genome Sequencing Center for Infectious Disease"/>
            <person name="Wu L."/>
            <person name="Ma J."/>
        </authorList>
    </citation>
    <scope>NUCLEOTIDE SEQUENCE [LARGE SCALE GENOMIC DNA]</scope>
    <source>
        <strain evidence="11">ICMP 6774ER</strain>
    </source>
</reference>
<keyword evidence="4 8" id="KW-0812">Transmembrane</keyword>
<evidence type="ECO:0000256" key="5">
    <source>
        <dbReference type="ARBA" id="ARBA00022989"/>
    </source>
</evidence>